<comment type="caution">
    <text evidence="2">The sequence shown here is derived from an EMBL/GenBank/DDBJ whole genome shotgun (WGS) entry which is preliminary data.</text>
</comment>
<reference evidence="2 3" key="1">
    <citation type="submission" date="2017-05" db="EMBL/GenBank/DDBJ databases">
        <authorList>
            <person name="Varghese N."/>
            <person name="Submissions S."/>
        </authorList>
    </citation>
    <scope>NUCLEOTIDE SEQUENCE [LARGE SCALE GENOMIC DNA]</scope>
    <source>
        <strain evidence="2 3">DSM 26001</strain>
    </source>
</reference>
<gene>
    <name evidence="2" type="ORF">SAMN06295970_12235</name>
</gene>
<evidence type="ECO:0000313" key="2">
    <source>
        <dbReference type="EMBL" id="SMP75111.1"/>
    </source>
</evidence>
<keyword evidence="3" id="KW-1185">Reference proteome</keyword>
<dbReference type="RefSeq" id="WP_283444570.1">
    <property type="nucleotide sequence ID" value="NZ_FXUL01000022.1"/>
</dbReference>
<protein>
    <submittedName>
        <fullName evidence="2">Uncharacterized protein</fullName>
    </submittedName>
</protein>
<accession>A0ABY1QLV7</accession>
<organism evidence="2 3">
    <name type="scientific">Noviherbaspirillum suwonense</name>
    <dbReference type="NCBI Taxonomy" id="1224511"/>
    <lineage>
        <taxon>Bacteria</taxon>
        <taxon>Pseudomonadati</taxon>
        <taxon>Pseudomonadota</taxon>
        <taxon>Betaproteobacteria</taxon>
        <taxon>Burkholderiales</taxon>
        <taxon>Oxalobacteraceae</taxon>
        <taxon>Noviherbaspirillum</taxon>
    </lineage>
</organism>
<evidence type="ECO:0000256" key="1">
    <source>
        <dbReference type="SAM" id="MobiDB-lite"/>
    </source>
</evidence>
<feature type="region of interest" description="Disordered" evidence="1">
    <location>
        <begin position="1"/>
        <end position="38"/>
    </location>
</feature>
<proteinExistence type="predicted"/>
<dbReference type="EMBL" id="FXUL01000022">
    <property type="protein sequence ID" value="SMP75111.1"/>
    <property type="molecule type" value="Genomic_DNA"/>
</dbReference>
<evidence type="ECO:0000313" key="3">
    <source>
        <dbReference type="Proteomes" id="UP001158049"/>
    </source>
</evidence>
<feature type="compositionally biased region" description="Basic and acidic residues" evidence="1">
    <location>
        <begin position="8"/>
        <end position="27"/>
    </location>
</feature>
<dbReference type="Proteomes" id="UP001158049">
    <property type="component" value="Unassembled WGS sequence"/>
</dbReference>
<name>A0ABY1QLV7_9BURK</name>
<sequence length="103" mass="11318">MDDNSQWKTEEYHHHDMHVLARRRPVENPDLPGHGDQWDFTVKVTSRGAGPDAADAETVRSDPNVFYSTQAIAENMGFLKGREIIEGRAQDGAGGAVADGQTL</sequence>